<dbReference type="Proteomes" id="UP000182237">
    <property type="component" value="Chromosome I"/>
</dbReference>
<dbReference type="OrthoDB" id="3542748at2"/>
<dbReference type="PRINTS" id="PR00081">
    <property type="entry name" value="GDHRDH"/>
</dbReference>
<dbReference type="PANTHER" id="PTHR42760:SF123">
    <property type="entry name" value="OXIDOREDUCTASE"/>
    <property type="match status" value="1"/>
</dbReference>
<evidence type="ECO:0000256" key="2">
    <source>
        <dbReference type="ARBA" id="ARBA00023002"/>
    </source>
</evidence>
<dbReference type="InterPro" id="IPR036291">
    <property type="entry name" value="NAD(P)-bd_dom_sf"/>
</dbReference>
<dbReference type="PRINTS" id="PR00080">
    <property type="entry name" value="SDRFAMILY"/>
</dbReference>
<dbReference type="STRING" id="1203190.GCA_000312345_02086"/>
<accession>A0A1H1UYV0</accession>
<keyword evidence="5" id="KW-1185">Reference proteome</keyword>
<comment type="similarity">
    <text evidence="1">Belongs to the short-chain dehydrogenases/reductases (SDR) family.</text>
</comment>
<dbReference type="SMART" id="SM00822">
    <property type="entry name" value="PKS_KR"/>
    <property type="match status" value="1"/>
</dbReference>
<gene>
    <name evidence="4" type="ORF">SAMN04488539_2361</name>
</gene>
<dbReference type="EMBL" id="LT629765">
    <property type="protein sequence ID" value="SDS77276.1"/>
    <property type="molecule type" value="Genomic_DNA"/>
</dbReference>
<protein>
    <submittedName>
        <fullName evidence="4">NAD(P)-dependent dehydrogenase, short-chain alcohol dehydrogenase family</fullName>
    </submittedName>
</protein>
<dbReference type="GO" id="GO:0030497">
    <property type="term" value="P:fatty acid elongation"/>
    <property type="evidence" value="ECO:0007669"/>
    <property type="project" value="TreeGrafter"/>
</dbReference>
<reference evidence="4 5" key="1">
    <citation type="submission" date="2016-10" db="EMBL/GenBank/DDBJ databases">
        <authorList>
            <person name="de Groot N.N."/>
        </authorList>
    </citation>
    <scope>NUCLEOTIDE SEQUENCE [LARGE SCALE GENOMIC DNA]</scope>
    <source>
        <strain evidence="4 5">DSM 45434</strain>
    </source>
</reference>
<dbReference type="CDD" id="cd05233">
    <property type="entry name" value="SDR_c"/>
    <property type="match status" value="1"/>
</dbReference>
<evidence type="ECO:0000313" key="4">
    <source>
        <dbReference type="EMBL" id="SDS77276.1"/>
    </source>
</evidence>
<keyword evidence="2" id="KW-0560">Oxidoreductase</keyword>
<sequence>MRVLVVTGAASGIGLETARQWVREGGQAVLLDVDSDKLEQAREELGGNATILRVDVGDAASVDGAFARIAEEFGRVDALVTSAGGTRPRPSAEMSDEDWAAVMDIHVTGALRACRAAYPLLKEAGGAVVNLASVAAVLGMPGRANYNAAKHAIVGLTKSLAVEWAPDGIRVNAVGPGYVETQLTRTLVDEGALDPEPTIARTPLKRWAQTAEIADGILFLLSARASYITGHTLMIDGGMSIDGAWYR</sequence>
<organism evidence="4 5">
    <name type="scientific">Corynebacterium timonense</name>
    <dbReference type="NCBI Taxonomy" id="441500"/>
    <lineage>
        <taxon>Bacteria</taxon>
        <taxon>Bacillati</taxon>
        <taxon>Actinomycetota</taxon>
        <taxon>Actinomycetes</taxon>
        <taxon>Mycobacteriales</taxon>
        <taxon>Corynebacteriaceae</taxon>
        <taxon>Corynebacterium</taxon>
    </lineage>
</organism>
<dbReference type="Gene3D" id="3.40.50.720">
    <property type="entry name" value="NAD(P)-binding Rossmann-like Domain"/>
    <property type="match status" value="1"/>
</dbReference>
<dbReference type="eggNOG" id="COG1028">
    <property type="taxonomic scope" value="Bacteria"/>
</dbReference>
<dbReference type="FunFam" id="3.40.50.720:FF:000084">
    <property type="entry name" value="Short-chain dehydrogenase reductase"/>
    <property type="match status" value="1"/>
</dbReference>
<dbReference type="GO" id="GO:0016616">
    <property type="term" value="F:oxidoreductase activity, acting on the CH-OH group of donors, NAD or NADP as acceptor"/>
    <property type="evidence" value="ECO:0007669"/>
    <property type="project" value="TreeGrafter"/>
</dbReference>
<dbReference type="RefSeq" id="WP_019194870.1">
    <property type="nucleotide sequence ID" value="NZ_LT629765.1"/>
</dbReference>
<dbReference type="InterPro" id="IPR002347">
    <property type="entry name" value="SDR_fam"/>
</dbReference>
<dbReference type="AlphaFoldDB" id="A0A1H1UYV0"/>
<dbReference type="InterPro" id="IPR020904">
    <property type="entry name" value="Sc_DH/Rdtase_CS"/>
</dbReference>
<dbReference type="PANTHER" id="PTHR42760">
    <property type="entry name" value="SHORT-CHAIN DEHYDROGENASES/REDUCTASES FAMILY MEMBER"/>
    <property type="match status" value="1"/>
</dbReference>
<feature type="domain" description="Ketoreductase" evidence="3">
    <location>
        <begin position="2"/>
        <end position="172"/>
    </location>
</feature>
<dbReference type="PROSITE" id="PS00061">
    <property type="entry name" value="ADH_SHORT"/>
    <property type="match status" value="1"/>
</dbReference>
<name>A0A1H1UYV0_9CORY</name>
<dbReference type="InterPro" id="IPR057326">
    <property type="entry name" value="KR_dom"/>
</dbReference>
<dbReference type="SUPFAM" id="SSF51735">
    <property type="entry name" value="NAD(P)-binding Rossmann-fold domains"/>
    <property type="match status" value="1"/>
</dbReference>
<evidence type="ECO:0000259" key="3">
    <source>
        <dbReference type="SMART" id="SM00822"/>
    </source>
</evidence>
<evidence type="ECO:0000256" key="1">
    <source>
        <dbReference type="ARBA" id="ARBA00006484"/>
    </source>
</evidence>
<evidence type="ECO:0000313" key="5">
    <source>
        <dbReference type="Proteomes" id="UP000182237"/>
    </source>
</evidence>
<dbReference type="Pfam" id="PF13561">
    <property type="entry name" value="adh_short_C2"/>
    <property type="match status" value="1"/>
</dbReference>
<proteinExistence type="inferred from homology"/>